<sequence>SESVDSAPNAVSKLYQSIFHSNSKFSGSLMLDHNKKSIIQELLWNISVYSFKIEYNKHQIWIHSLGTSENPDFLGAELGYSSLFLYFYTKNKKKQCVLIWQTVDKNGCHIEIYCNNELLDKFYDKTPSTI</sequence>
<gene>
    <name evidence="1" type="ORF">GMARGA_LOCUS35618</name>
</gene>
<dbReference type="EMBL" id="CAJVQB010066818">
    <property type="protein sequence ID" value="CAG8841768.1"/>
    <property type="molecule type" value="Genomic_DNA"/>
</dbReference>
<organism evidence="1 2">
    <name type="scientific">Gigaspora margarita</name>
    <dbReference type="NCBI Taxonomy" id="4874"/>
    <lineage>
        <taxon>Eukaryota</taxon>
        <taxon>Fungi</taxon>
        <taxon>Fungi incertae sedis</taxon>
        <taxon>Mucoromycota</taxon>
        <taxon>Glomeromycotina</taxon>
        <taxon>Glomeromycetes</taxon>
        <taxon>Diversisporales</taxon>
        <taxon>Gigasporaceae</taxon>
        <taxon>Gigaspora</taxon>
    </lineage>
</organism>
<name>A0ABN7WVD1_GIGMA</name>
<evidence type="ECO:0000313" key="1">
    <source>
        <dbReference type="EMBL" id="CAG8841768.1"/>
    </source>
</evidence>
<feature type="non-terminal residue" evidence="1">
    <location>
        <position position="1"/>
    </location>
</feature>
<keyword evidence="2" id="KW-1185">Reference proteome</keyword>
<dbReference type="Proteomes" id="UP000789901">
    <property type="component" value="Unassembled WGS sequence"/>
</dbReference>
<evidence type="ECO:0000313" key="2">
    <source>
        <dbReference type="Proteomes" id="UP000789901"/>
    </source>
</evidence>
<accession>A0ABN7WVD1</accession>
<reference evidence="1 2" key="1">
    <citation type="submission" date="2021-06" db="EMBL/GenBank/DDBJ databases">
        <authorList>
            <person name="Kallberg Y."/>
            <person name="Tangrot J."/>
            <person name="Rosling A."/>
        </authorList>
    </citation>
    <scope>NUCLEOTIDE SEQUENCE [LARGE SCALE GENOMIC DNA]</scope>
    <source>
        <strain evidence="1 2">120-4 pot B 10/14</strain>
    </source>
</reference>
<comment type="caution">
    <text evidence="1">The sequence shown here is derived from an EMBL/GenBank/DDBJ whole genome shotgun (WGS) entry which is preliminary data.</text>
</comment>
<proteinExistence type="predicted"/>
<protein>
    <submittedName>
        <fullName evidence="1">12509_t:CDS:1</fullName>
    </submittedName>
</protein>